<accession>A0A089ZIT3</accession>
<dbReference type="InterPro" id="IPR036271">
    <property type="entry name" value="Tet_transcr_reg_TetR-rel_C_sf"/>
</dbReference>
<evidence type="ECO:0000313" key="6">
    <source>
        <dbReference type="EMBL" id="AIS32783.1"/>
    </source>
</evidence>
<dbReference type="PRINTS" id="PR00455">
    <property type="entry name" value="HTHTETR"/>
</dbReference>
<dbReference type="PANTHER" id="PTHR47506:SF1">
    <property type="entry name" value="HTH-TYPE TRANSCRIPTIONAL REGULATOR YJDC"/>
    <property type="match status" value="1"/>
</dbReference>
<keyword evidence="3" id="KW-0804">Transcription</keyword>
<dbReference type="Proteomes" id="UP000029661">
    <property type="component" value="Chromosome"/>
</dbReference>
<dbReference type="GO" id="GO:0003677">
    <property type="term" value="F:DNA binding"/>
    <property type="evidence" value="ECO:0007669"/>
    <property type="project" value="UniProtKB-UniRule"/>
</dbReference>
<dbReference type="EMBL" id="CP006933">
    <property type="protein sequence ID" value="AIS32783.1"/>
    <property type="molecule type" value="Genomic_DNA"/>
</dbReference>
<evidence type="ECO:0000256" key="4">
    <source>
        <dbReference type="PROSITE-ProRule" id="PRU00335"/>
    </source>
</evidence>
<sequence length="202" mass="23230">MDTKSRILQTAFNLFLEKGFASVSLNEVIKASNITTGGFYYHFDSKDSLMVAVIEKYIFNYFNSTVEQIKHFQGDPQEKLKKVVLTLVGADLNASNKTEIMENSNGIDYRALHILLIEGVHKYDIIKEHYTKFYYNLLEFNKEVIEEGISQGVIRNDTDPTELALMTQSVMVGTIMMWVVMPTIPLEKIMTSNINQLWDRLK</sequence>
<name>A0A089ZIT3_METFO</name>
<evidence type="ECO:0000256" key="3">
    <source>
        <dbReference type="ARBA" id="ARBA00023163"/>
    </source>
</evidence>
<dbReference type="Pfam" id="PF00440">
    <property type="entry name" value="TetR_N"/>
    <property type="match status" value="1"/>
</dbReference>
<proteinExistence type="predicted"/>
<dbReference type="AlphaFoldDB" id="A0A089ZIT3"/>
<feature type="domain" description="HTH tetR-type" evidence="5">
    <location>
        <begin position="1"/>
        <end position="61"/>
    </location>
</feature>
<dbReference type="Proteomes" id="UP000062768">
    <property type="component" value="Chromosome I"/>
</dbReference>
<protein>
    <submittedName>
        <fullName evidence="6">TetR family transcriptional regulator</fullName>
    </submittedName>
</protein>
<dbReference type="SUPFAM" id="SSF46689">
    <property type="entry name" value="Homeodomain-like"/>
    <property type="match status" value="1"/>
</dbReference>
<evidence type="ECO:0000313" key="9">
    <source>
        <dbReference type="Proteomes" id="UP000062768"/>
    </source>
</evidence>
<dbReference type="PATRIC" id="fig|2162.10.peg.388"/>
<evidence type="ECO:0000313" key="7">
    <source>
        <dbReference type="EMBL" id="CEL24025.1"/>
    </source>
</evidence>
<dbReference type="RefSeq" id="WP_048085645.1">
    <property type="nucleotide sequence ID" value="NZ_CP006933.1"/>
</dbReference>
<dbReference type="GeneID" id="26738638"/>
<dbReference type="InterPro" id="IPR009057">
    <property type="entry name" value="Homeodomain-like_sf"/>
</dbReference>
<dbReference type="OrthoDB" id="135877at2157"/>
<dbReference type="Gene3D" id="1.10.357.10">
    <property type="entry name" value="Tetracycline Repressor, domain 2"/>
    <property type="match status" value="1"/>
</dbReference>
<gene>
    <name evidence="6" type="primary">mftR</name>
    <name evidence="6" type="ORF">BRM9_1979</name>
    <name evidence="7" type="ORF">MB9_0377</name>
</gene>
<dbReference type="PROSITE" id="PS50977">
    <property type="entry name" value="HTH_TETR_2"/>
    <property type="match status" value="1"/>
</dbReference>
<reference evidence="6" key="1">
    <citation type="submission" date="2013-12" db="EMBL/GenBank/DDBJ databases">
        <title>The complete genome sequence of Methanobacterium sp. BRM9.</title>
        <authorList>
            <consortium name="Pastoral Greenhouse Gas Research Consortium"/>
            <person name="Kelly W.J."/>
            <person name="Leahy S.C."/>
            <person name="Perry R."/>
            <person name="Li D."/>
            <person name="Altermann E."/>
            <person name="Lambie S.C."/>
            <person name="Attwood G.T."/>
        </authorList>
    </citation>
    <scope>NUCLEOTIDE SEQUENCE [LARGE SCALE GENOMIC DNA]</scope>
    <source>
        <strain evidence="6">BRM9</strain>
    </source>
</reference>
<keyword evidence="9" id="KW-1185">Reference proteome</keyword>
<evidence type="ECO:0000259" key="5">
    <source>
        <dbReference type="PROSITE" id="PS50977"/>
    </source>
</evidence>
<feature type="DNA-binding region" description="H-T-H motif" evidence="4">
    <location>
        <begin position="24"/>
        <end position="43"/>
    </location>
</feature>
<dbReference type="InterPro" id="IPR023772">
    <property type="entry name" value="DNA-bd_HTH_TetR-type_CS"/>
</dbReference>
<organism evidence="6 8">
    <name type="scientific">Methanobacterium formicicum</name>
    <dbReference type="NCBI Taxonomy" id="2162"/>
    <lineage>
        <taxon>Archaea</taxon>
        <taxon>Methanobacteriati</taxon>
        <taxon>Methanobacteriota</taxon>
        <taxon>Methanomada group</taxon>
        <taxon>Methanobacteria</taxon>
        <taxon>Methanobacteriales</taxon>
        <taxon>Methanobacteriaceae</taxon>
        <taxon>Methanobacterium</taxon>
    </lineage>
</organism>
<keyword evidence="2 4" id="KW-0238">DNA-binding</keyword>
<evidence type="ECO:0000256" key="2">
    <source>
        <dbReference type="ARBA" id="ARBA00023125"/>
    </source>
</evidence>
<evidence type="ECO:0000256" key="1">
    <source>
        <dbReference type="ARBA" id="ARBA00023015"/>
    </source>
</evidence>
<dbReference type="KEGG" id="mfc:BRM9_1979"/>
<dbReference type="Gene3D" id="1.10.10.60">
    <property type="entry name" value="Homeodomain-like"/>
    <property type="match status" value="1"/>
</dbReference>
<dbReference type="InterPro" id="IPR001647">
    <property type="entry name" value="HTH_TetR"/>
</dbReference>
<reference evidence="7" key="2">
    <citation type="submission" date="2014-09" db="EMBL/GenBank/DDBJ databases">
        <authorList>
            <person name="Bishop-Lilly K.A."/>
            <person name="Broomall S.M."/>
            <person name="Chain P.S."/>
            <person name="Chertkov O."/>
            <person name="Coyne S.R."/>
            <person name="Daligault H.E."/>
            <person name="Davenport K.W."/>
            <person name="Erkkila T."/>
            <person name="Frey K.G."/>
            <person name="Gibbons H.S."/>
            <person name="Gu W."/>
            <person name="Jaissle J."/>
            <person name="Johnson S.L."/>
            <person name="Koroleva G.I."/>
            <person name="Ladner J.T."/>
            <person name="Lo C.-C."/>
            <person name="Minogue T.D."/>
            <person name="Munk C."/>
            <person name="Palacios G.F."/>
            <person name="Redden C.L."/>
            <person name="Rosenzweig C.N."/>
            <person name="Scholz M.B."/>
            <person name="Teshima H."/>
            <person name="Xu Y."/>
        </authorList>
    </citation>
    <scope>NUCLEOTIDE SEQUENCE</scope>
    <source>
        <strain evidence="7">Mb9</strain>
    </source>
</reference>
<dbReference type="EMBL" id="LN734822">
    <property type="protein sequence ID" value="CEL24025.1"/>
    <property type="molecule type" value="Genomic_DNA"/>
</dbReference>
<dbReference type="STRING" id="2162.BRM9_1979"/>
<keyword evidence="1" id="KW-0805">Transcription regulation</keyword>
<dbReference type="PANTHER" id="PTHR47506">
    <property type="entry name" value="TRANSCRIPTIONAL REGULATORY PROTEIN"/>
    <property type="match status" value="1"/>
</dbReference>
<evidence type="ECO:0000313" key="8">
    <source>
        <dbReference type="Proteomes" id="UP000029661"/>
    </source>
</evidence>
<dbReference type="SUPFAM" id="SSF48498">
    <property type="entry name" value="Tetracyclin repressor-like, C-terminal domain"/>
    <property type="match status" value="1"/>
</dbReference>
<dbReference type="PROSITE" id="PS01081">
    <property type="entry name" value="HTH_TETR_1"/>
    <property type="match status" value="1"/>
</dbReference>